<feature type="domain" description="Tetrapyrrole methylase" evidence="9">
    <location>
        <begin position="10"/>
        <end position="218"/>
    </location>
</feature>
<keyword evidence="11" id="KW-1185">Reference proteome</keyword>
<dbReference type="GO" id="GO:0019354">
    <property type="term" value="P:siroheme biosynthetic process"/>
    <property type="evidence" value="ECO:0007669"/>
    <property type="project" value="UniProtKB-UniPathway"/>
</dbReference>
<evidence type="ECO:0000256" key="8">
    <source>
        <dbReference type="RuleBase" id="RU003960"/>
    </source>
</evidence>
<dbReference type="InterPro" id="IPR035996">
    <property type="entry name" value="4pyrrol_Methylase_sf"/>
</dbReference>
<dbReference type="SUPFAM" id="SSF53790">
    <property type="entry name" value="Tetrapyrrole methylase"/>
    <property type="match status" value="1"/>
</dbReference>
<evidence type="ECO:0000256" key="7">
    <source>
        <dbReference type="ARBA" id="ARBA00025705"/>
    </source>
</evidence>
<evidence type="ECO:0000313" key="11">
    <source>
        <dbReference type="Proteomes" id="UP000566324"/>
    </source>
</evidence>
<evidence type="ECO:0000256" key="4">
    <source>
        <dbReference type="ARBA" id="ARBA00022679"/>
    </source>
</evidence>
<sequence length="268" mass="27543">MAEPIAPGEVWLVGAGPGDPELLTRKAEKLIGAASVIFFDALVSRDILALAPAEARCIPVGKRSGRHSKTQKEINRLLVSAALAGERVVRLKGGDPSIFGRSAEEVAALAAAGISARICPGITAASAAAAGAGISLTLRGVAQRFQCVTAHARAGEPLSLDWKALADPAATLAIYMGRGAAPEIAARLMHNGLASDTSVLVAANVSLPNAILIRTRLDLLPLTVKSIDHDAPVLLLIGSATALHAELPCAGPLIRSTPTYQNPVISFA</sequence>
<dbReference type="EC" id="2.1.1.107" evidence="2"/>
<evidence type="ECO:0000259" key="9">
    <source>
        <dbReference type="Pfam" id="PF00590"/>
    </source>
</evidence>
<protein>
    <recommendedName>
        <fullName evidence="2">uroporphyrinogen-III C-methyltransferase</fullName>
        <ecNumber evidence="2">2.1.1.107</ecNumber>
    </recommendedName>
</protein>
<dbReference type="GO" id="GO:0032259">
    <property type="term" value="P:methylation"/>
    <property type="evidence" value="ECO:0007669"/>
    <property type="project" value="UniProtKB-KW"/>
</dbReference>
<dbReference type="PANTHER" id="PTHR45790:SF3">
    <property type="entry name" value="S-ADENOSYL-L-METHIONINE-DEPENDENT UROPORPHYRINOGEN III METHYLTRANSFERASE, CHLOROPLASTIC"/>
    <property type="match status" value="1"/>
</dbReference>
<proteinExistence type="inferred from homology"/>
<dbReference type="RefSeq" id="WP_184070754.1">
    <property type="nucleotide sequence ID" value="NZ_JACHNZ010000039.1"/>
</dbReference>
<dbReference type="InterPro" id="IPR014776">
    <property type="entry name" value="4pyrrole_Mease_sub2"/>
</dbReference>
<comment type="pathway">
    <text evidence="7">Porphyrin-containing compound metabolism; siroheme biosynthesis; precorrin-2 from uroporphyrinogen III: step 1/1.</text>
</comment>
<keyword evidence="3 8" id="KW-0489">Methyltransferase</keyword>
<dbReference type="GO" id="GO:0004851">
    <property type="term" value="F:uroporphyrin-III C-methyltransferase activity"/>
    <property type="evidence" value="ECO:0007669"/>
    <property type="project" value="UniProtKB-EC"/>
</dbReference>
<evidence type="ECO:0000256" key="1">
    <source>
        <dbReference type="ARBA" id="ARBA00005879"/>
    </source>
</evidence>
<evidence type="ECO:0000256" key="2">
    <source>
        <dbReference type="ARBA" id="ARBA00012162"/>
    </source>
</evidence>
<dbReference type="PROSITE" id="PS00840">
    <property type="entry name" value="SUMT_2"/>
    <property type="match status" value="1"/>
</dbReference>
<dbReference type="Pfam" id="PF00590">
    <property type="entry name" value="TP_methylase"/>
    <property type="match status" value="1"/>
</dbReference>
<dbReference type="InterPro" id="IPR014777">
    <property type="entry name" value="4pyrrole_Mease_sub1"/>
</dbReference>
<keyword evidence="6" id="KW-0627">Porphyrin biosynthesis</keyword>
<comment type="caution">
    <text evidence="10">The sequence shown here is derived from an EMBL/GenBank/DDBJ whole genome shotgun (WGS) entry which is preliminary data.</text>
</comment>
<dbReference type="NCBIfam" id="NF004790">
    <property type="entry name" value="PRK06136.1"/>
    <property type="match status" value="1"/>
</dbReference>
<organism evidence="10 11">
    <name type="scientific">Sphingosinicella soli</name>
    <dbReference type="NCBI Taxonomy" id="333708"/>
    <lineage>
        <taxon>Bacteria</taxon>
        <taxon>Pseudomonadati</taxon>
        <taxon>Pseudomonadota</taxon>
        <taxon>Alphaproteobacteria</taxon>
        <taxon>Sphingomonadales</taxon>
        <taxon>Sphingosinicellaceae</taxon>
        <taxon>Sphingosinicella</taxon>
    </lineage>
</organism>
<gene>
    <name evidence="10" type="ORF">GGQ98_002916</name>
</gene>
<dbReference type="Gene3D" id="3.40.1010.10">
    <property type="entry name" value="Cobalt-precorrin-4 Transmethylase, Domain 1"/>
    <property type="match status" value="1"/>
</dbReference>
<dbReference type="Proteomes" id="UP000566324">
    <property type="component" value="Unassembled WGS sequence"/>
</dbReference>
<comment type="similarity">
    <text evidence="1 8">Belongs to the precorrin methyltransferase family.</text>
</comment>
<dbReference type="InterPro" id="IPR003043">
    <property type="entry name" value="Uropor_MeTrfase_CS"/>
</dbReference>
<evidence type="ECO:0000313" key="10">
    <source>
        <dbReference type="EMBL" id="MBB4633282.1"/>
    </source>
</evidence>
<keyword evidence="4 8" id="KW-0808">Transferase</keyword>
<evidence type="ECO:0000256" key="6">
    <source>
        <dbReference type="ARBA" id="ARBA00023244"/>
    </source>
</evidence>
<dbReference type="InterPro" id="IPR050161">
    <property type="entry name" value="Siro_Cobalamin_biosynth"/>
</dbReference>
<dbReference type="UniPathway" id="UPA00262">
    <property type="reaction ID" value="UER00211"/>
</dbReference>
<evidence type="ECO:0000256" key="5">
    <source>
        <dbReference type="ARBA" id="ARBA00022691"/>
    </source>
</evidence>
<keyword evidence="5" id="KW-0949">S-adenosyl-L-methionine</keyword>
<dbReference type="NCBIfam" id="TIGR01469">
    <property type="entry name" value="cobA_cysG_Cterm"/>
    <property type="match status" value="1"/>
</dbReference>
<name>A0A7W7B3D2_9SPHN</name>
<reference evidence="10 11" key="1">
    <citation type="submission" date="2020-08" db="EMBL/GenBank/DDBJ databases">
        <title>Genomic Encyclopedia of Type Strains, Phase IV (KMG-IV): sequencing the most valuable type-strain genomes for metagenomic binning, comparative biology and taxonomic classification.</title>
        <authorList>
            <person name="Goeker M."/>
        </authorList>
    </citation>
    <scope>NUCLEOTIDE SEQUENCE [LARGE SCALE GENOMIC DNA]</scope>
    <source>
        <strain evidence="10 11">DSM 17328</strain>
    </source>
</reference>
<dbReference type="AlphaFoldDB" id="A0A7W7B3D2"/>
<dbReference type="CDD" id="cd11642">
    <property type="entry name" value="SUMT"/>
    <property type="match status" value="1"/>
</dbReference>
<accession>A0A7W7B3D2</accession>
<dbReference type="PANTHER" id="PTHR45790">
    <property type="entry name" value="SIROHEME SYNTHASE-RELATED"/>
    <property type="match status" value="1"/>
</dbReference>
<dbReference type="Gene3D" id="3.30.950.10">
    <property type="entry name" value="Methyltransferase, Cobalt-precorrin-4 Transmethylase, Domain 2"/>
    <property type="match status" value="1"/>
</dbReference>
<dbReference type="InterPro" id="IPR006366">
    <property type="entry name" value="CobA/CysG_C"/>
</dbReference>
<dbReference type="InterPro" id="IPR000878">
    <property type="entry name" value="4pyrrol_Mease"/>
</dbReference>
<dbReference type="FunFam" id="3.40.1010.10:FF:000001">
    <property type="entry name" value="Siroheme synthase"/>
    <property type="match status" value="1"/>
</dbReference>
<dbReference type="EMBL" id="JACHNZ010000039">
    <property type="protein sequence ID" value="MBB4633282.1"/>
    <property type="molecule type" value="Genomic_DNA"/>
</dbReference>
<evidence type="ECO:0000256" key="3">
    <source>
        <dbReference type="ARBA" id="ARBA00022603"/>
    </source>
</evidence>